<evidence type="ECO:0000256" key="1">
    <source>
        <dbReference type="SAM" id="MobiDB-lite"/>
    </source>
</evidence>
<dbReference type="SUPFAM" id="SSF81383">
    <property type="entry name" value="F-box domain"/>
    <property type="match status" value="1"/>
</dbReference>
<feature type="compositionally biased region" description="Basic residues" evidence="1">
    <location>
        <begin position="92"/>
        <end position="101"/>
    </location>
</feature>
<reference evidence="3 4" key="1">
    <citation type="journal article" date="2013" name="PLoS Genet.">
        <title>Comparative genome structure, secondary metabolite, and effector coding capacity across Cochliobolus pathogens.</title>
        <authorList>
            <person name="Condon B.J."/>
            <person name="Leng Y."/>
            <person name="Wu D."/>
            <person name="Bushley K.E."/>
            <person name="Ohm R.A."/>
            <person name="Otillar R."/>
            <person name="Martin J."/>
            <person name="Schackwitz W."/>
            <person name="Grimwood J."/>
            <person name="MohdZainudin N."/>
            <person name="Xue C."/>
            <person name="Wang R."/>
            <person name="Manning V.A."/>
            <person name="Dhillon B."/>
            <person name="Tu Z.J."/>
            <person name="Steffenson B.J."/>
            <person name="Salamov A."/>
            <person name="Sun H."/>
            <person name="Lowry S."/>
            <person name="LaButti K."/>
            <person name="Han J."/>
            <person name="Copeland A."/>
            <person name="Lindquist E."/>
            <person name="Barry K."/>
            <person name="Schmutz J."/>
            <person name="Baker S.E."/>
            <person name="Ciuffetti L.M."/>
            <person name="Grigoriev I.V."/>
            <person name="Zhong S."/>
            <person name="Turgeon B.G."/>
        </authorList>
    </citation>
    <scope>NUCLEOTIDE SEQUENCE [LARGE SCALE GENOMIC DNA]</scope>
    <source>
        <strain evidence="3 4">FI3</strain>
    </source>
</reference>
<evidence type="ECO:0000259" key="2">
    <source>
        <dbReference type="PROSITE" id="PS50181"/>
    </source>
</evidence>
<dbReference type="InterPro" id="IPR001810">
    <property type="entry name" value="F-box_dom"/>
</dbReference>
<feature type="region of interest" description="Disordered" evidence="1">
    <location>
        <begin position="92"/>
        <end position="113"/>
    </location>
</feature>
<accession>W7EF25</accession>
<protein>
    <recommendedName>
        <fullName evidence="2">F-box domain-containing protein</fullName>
    </recommendedName>
</protein>
<dbReference type="HOGENOM" id="CLU_2133086_0_0_1"/>
<dbReference type="RefSeq" id="XP_014554073.1">
    <property type="nucleotide sequence ID" value="XM_014698587.1"/>
</dbReference>
<dbReference type="OrthoDB" id="5985073at2759"/>
<dbReference type="InterPro" id="IPR036047">
    <property type="entry name" value="F-box-like_dom_sf"/>
</dbReference>
<dbReference type="PROSITE" id="PS50181">
    <property type="entry name" value="FBOX"/>
    <property type="match status" value="1"/>
</dbReference>
<evidence type="ECO:0000313" key="4">
    <source>
        <dbReference type="Proteomes" id="UP000054337"/>
    </source>
</evidence>
<gene>
    <name evidence="3" type="ORF">COCVIDRAFT_105984</name>
</gene>
<dbReference type="GeneID" id="26248971"/>
<dbReference type="Proteomes" id="UP000054337">
    <property type="component" value="Unassembled WGS sequence"/>
</dbReference>
<feature type="compositionally biased region" description="Polar residues" evidence="1">
    <location>
        <begin position="102"/>
        <end position="113"/>
    </location>
</feature>
<proteinExistence type="predicted"/>
<name>W7EF25_BIPV3</name>
<feature type="domain" description="F-box" evidence="2">
    <location>
        <begin position="1"/>
        <end position="45"/>
    </location>
</feature>
<dbReference type="EMBL" id="KI968766">
    <property type="protein sequence ID" value="EUN24490.1"/>
    <property type="molecule type" value="Genomic_DNA"/>
</dbReference>
<keyword evidence="4" id="KW-1185">Reference proteome</keyword>
<dbReference type="AlphaFoldDB" id="W7EF25"/>
<organism evidence="3 4">
    <name type="scientific">Bipolaris victoriae (strain FI3)</name>
    <name type="common">Victoria blight of oats agent</name>
    <name type="synonym">Cochliobolus victoriae</name>
    <dbReference type="NCBI Taxonomy" id="930091"/>
    <lineage>
        <taxon>Eukaryota</taxon>
        <taxon>Fungi</taxon>
        <taxon>Dikarya</taxon>
        <taxon>Ascomycota</taxon>
        <taxon>Pezizomycotina</taxon>
        <taxon>Dothideomycetes</taxon>
        <taxon>Pleosporomycetidae</taxon>
        <taxon>Pleosporales</taxon>
        <taxon>Pleosporineae</taxon>
        <taxon>Pleosporaceae</taxon>
        <taxon>Bipolaris</taxon>
    </lineage>
</organism>
<evidence type="ECO:0000313" key="3">
    <source>
        <dbReference type="EMBL" id="EUN24490.1"/>
    </source>
</evidence>
<sequence length="113" mass="13421">MNDLPQELVDGICSYLPREDLQNVLMLSRQFQYSAEKYSGFFEKYTLDTDNSAEFHSRFSSYRLMYLQEAIFRPNFPPDSVALPCPQVYRRSGRRNGHRRQISTLDIQPYQRN</sequence>